<evidence type="ECO:0000256" key="4">
    <source>
        <dbReference type="ARBA" id="ARBA00022679"/>
    </source>
</evidence>
<dbReference type="RefSeq" id="WP_111344182.1">
    <property type="nucleotide sequence ID" value="NZ_QLII01000001.1"/>
</dbReference>
<keyword evidence="7" id="KW-0067">ATP-binding</keyword>
<dbReference type="AlphaFoldDB" id="A0A327NKA0"/>
<evidence type="ECO:0000259" key="8">
    <source>
        <dbReference type="PROSITE" id="PS50109"/>
    </source>
</evidence>
<protein>
    <recommendedName>
        <fullName evidence="2">histidine kinase</fullName>
        <ecNumber evidence="2">2.7.13.3</ecNumber>
    </recommendedName>
</protein>
<evidence type="ECO:0000256" key="1">
    <source>
        <dbReference type="ARBA" id="ARBA00000085"/>
    </source>
</evidence>
<dbReference type="Pfam" id="PF07568">
    <property type="entry name" value="HisKA_2"/>
    <property type="match status" value="1"/>
</dbReference>
<dbReference type="InterPro" id="IPR003594">
    <property type="entry name" value="HATPase_dom"/>
</dbReference>
<evidence type="ECO:0000313" key="10">
    <source>
        <dbReference type="Proteomes" id="UP000249016"/>
    </source>
</evidence>
<proteinExistence type="predicted"/>
<keyword evidence="5" id="KW-0547">Nucleotide-binding</keyword>
<accession>A0A327NKA0</accession>
<dbReference type="EC" id="2.7.13.3" evidence="2"/>
<organism evidence="9 10">
    <name type="scientific">Spirosoma telluris</name>
    <dbReference type="NCBI Taxonomy" id="2183553"/>
    <lineage>
        <taxon>Bacteria</taxon>
        <taxon>Pseudomonadati</taxon>
        <taxon>Bacteroidota</taxon>
        <taxon>Cytophagia</taxon>
        <taxon>Cytophagales</taxon>
        <taxon>Cytophagaceae</taxon>
        <taxon>Spirosoma</taxon>
    </lineage>
</organism>
<keyword evidence="3" id="KW-0597">Phosphoprotein</keyword>
<dbReference type="GO" id="GO:0005524">
    <property type="term" value="F:ATP binding"/>
    <property type="evidence" value="ECO:0007669"/>
    <property type="project" value="UniProtKB-KW"/>
</dbReference>
<keyword evidence="4" id="KW-0808">Transferase</keyword>
<evidence type="ECO:0000256" key="2">
    <source>
        <dbReference type="ARBA" id="ARBA00012438"/>
    </source>
</evidence>
<dbReference type="PANTHER" id="PTHR41523">
    <property type="entry name" value="TWO-COMPONENT SYSTEM SENSOR PROTEIN"/>
    <property type="match status" value="1"/>
</dbReference>
<evidence type="ECO:0000256" key="5">
    <source>
        <dbReference type="ARBA" id="ARBA00022741"/>
    </source>
</evidence>
<dbReference type="GO" id="GO:0004673">
    <property type="term" value="F:protein histidine kinase activity"/>
    <property type="evidence" value="ECO:0007669"/>
    <property type="project" value="UniProtKB-EC"/>
</dbReference>
<dbReference type="EMBL" id="QLII01000001">
    <property type="protein sequence ID" value="RAI75592.1"/>
    <property type="molecule type" value="Genomic_DNA"/>
</dbReference>
<comment type="caution">
    <text evidence="9">The sequence shown here is derived from an EMBL/GenBank/DDBJ whole genome shotgun (WGS) entry which is preliminary data.</text>
</comment>
<sequence>MSVVFFRLSRKNQRISHRNVELIKEQNHRVKNNLQVVSSLLSLQAKRLTDEAAKKAVEESRLRVQSMAIIHRKLYDGDKLAVVNLDEFIQELVNGVLKSFGYPFATVQYAIDTNSLSADKAIPLGLILNELITNACKYAFPQNENPHLTVRCYAQHAKLYLQVTDNGPGLEVPVIQTDDLYDPQTKSFGMSLIQAQVMQLNGTYQFSSADKTESTGTTFTMEFKL</sequence>
<evidence type="ECO:0000256" key="6">
    <source>
        <dbReference type="ARBA" id="ARBA00022777"/>
    </source>
</evidence>
<evidence type="ECO:0000313" key="9">
    <source>
        <dbReference type="EMBL" id="RAI75592.1"/>
    </source>
</evidence>
<dbReference type="InterPro" id="IPR005467">
    <property type="entry name" value="His_kinase_dom"/>
</dbReference>
<name>A0A327NKA0_9BACT</name>
<keyword evidence="6" id="KW-0418">Kinase</keyword>
<comment type="catalytic activity">
    <reaction evidence="1">
        <text>ATP + protein L-histidine = ADP + protein N-phospho-L-histidine.</text>
        <dbReference type="EC" id="2.7.13.3"/>
    </reaction>
</comment>
<dbReference type="InterPro" id="IPR011495">
    <property type="entry name" value="Sig_transdc_His_kin_sub2_dim/P"/>
</dbReference>
<feature type="domain" description="Histidine kinase" evidence="8">
    <location>
        <begin position="25"/>
        <end position="225"/>
    </location>
</feature>
<keyword evidence="10" id="KW-1185">Reference proteome</keyword>
<dbReference type="InterPro" id="IPR036890">
    <property type="entry name" value="HATPase_C_sf"/>
</dbReference>
<dbReference type="SUPFAM" id="SSF55874">
    <property type="entry name" value="ATPase domain of HSP90 chaperone/DNA topoisomerase II/histidine kinase"/>
    <property type="match status" value="1"/>
</dbReference>
<dbReference type="Proteomes" id="UP000249016">
    <property type="component" value="Unassembled WGS sequence"/>
</dbReference>
<gene>
    <name evidence="9" type="ORF">HMF3257_18085</name>
</gene>
<evidence type="ECO:0000256" key="3">
    <source>
        <dbReference type="ARBA" id="ARBA00022553"/>
    </source>
</evidence>
<dbReference type="PANTHER" id="PTHR41523:SF8">
    <property type="entry name" value="ETHYLENE RESPONSE SENSOR PROTEIN"/>
    <property type="match status" value="1"/>
</dbReference>
<dbReference type="SMART" id="SM00387">
    <property type="entry name" value="HATPase_c"/>
    <property type="match status" value="1"/>
</dbReference>
<dbReference type="OrthoDB" id="9767435at2"/>
<evidence type="ECO:0000256" key="7">
    <source>
        <dbReference type="ARBA" id="ARBA00022840"/>
    </source>
</evidence>
<dbReference type="Gene3D" id="3.30.565.10">
    <property type="entry name" value="Histidine kinase-like ATPase, C-terminal domain"/>
    <property type="match status" value="1"/>
</dbReference>
<reference evidence="9 10" key="1">
    <citation type="submission" date="2018-06" db="EMBL/GenBank/DDBJ databases">
        <title>Spirosoma sp. HMF3257 Genome sequencing and assembly.</title>
        <authorList>
            <person name="Kang H."/>
            <person name="Cha I."/>
            <person name="Kim H."/>
            <person name="Kang J."/>
            <person name="Joh K."/>
        </authorList>
    </citation>
    <scope>NUCLEOTIDE SEQUENCE [LARGE SCALE GENOMIC DNA]</scope>
    <source>
        <strain evidence="9 10">HMF3257</strain>
    </source>
</reference>
<dbReference type="Gene3D" id="3.30.450.20">
    <property type="entry name" value="PAS domain"/>
    <property type="match status" value="1"/>
</dbReference>
<dbReference type="PROSITE" id="PS50109">
    <property type="entry name" value="HIS_KIN"/>
    <property type="match status" value="1"/>
</dbReference>
<dbReference type="Pfam" id="PF02518">
    <property type="entry name" value="HATPase_c"/>
    <property type="match status" value="1"/>
</dbReference>